<dbReference type="SUPFAM" id="SSF52540">
    <property type="entry name" value="P-loop containing nucleoside triphosphate hydrolases"/>
    <property type="match status" value="1"/>
</dbReference>
<gene>
    <name evidence="3" type="ORF">Adu01nite_44210</name>
</gene>
<dbReference type="Gene3D" id="1.10.10.10">
    <property type="entry name" value="Winged helix-like DNA-binding domain superfamily/Winged helix DNA-binding domain"/>
    <property type="match status" value="1"/>
</dbReference>
<proteinExistence type="predicted"/>
<organism evidence="3 4">
    <name type="scientific">Paractinoplanes durhamensis</name>
    <dbReference type="NCBI Taxonomy" id="113563"/>
    <lineage>
        <taxon>Bacteria</taxon>
        <taxon>Bacillati</taxon>
        <taxon>Actinomycetota</taxon>
        <taxon>Actinomycetes</taxon>
        <taxon>Micromonosporales</taxon>
        <taxon>Micromonosporaceae</taxon>
        <taxon>Paractinoplanes</taxon>
    </lineage>
</organism>
<dbReference type="Gene3D" id="1.25.40.10">
    <property type="entry name" value="Tetratricopeptide repeat domain"/>
    <property type="match status" value="2"/>
</dbReference>
<dbReference type="Proteomes" id="UP000637628">
    <property type="component" value="Unassembled WGS sequence"/>
</dbReference>
<evidence type="ECO:0000313" key="3">
    <source>
        <dbReference type="EMBL" id="GIE03071.1"/>
    </source>
</evidence>
<dbReference type="PANTHER" id="PTHR10098:SF108">
    <property type="entry name" value="TETRATRICOPEPTIDE REPEAT PROTEIN 28"/>
    <property type="match status" value="1"/>
</dbReference>
<name>A0ABQ3YZQ2_9ACTN</name>
<evidence type="ECO:0000313" key="4">
    <source>
        <dbReference type="Proteomes" id="UP000637628"/>
    </source>
</evidence>
<dbReference type="Gene3D" id="3.40.50.300">
    <property type="entry name" value="P-loop containing nucleotide triphosphate hydrolases"/>
    <property type="match status" value="1"/>
</dbReference>
<dbReference type="InterPro" id="IPR036388">
    <property type="entry name" value="WH-like_DNA-bd_sf"/>
</dbReference>
<evidence type="ECO:0000256" key="2">
    <source>
        <dbReference type="SAM" id="MobiDB-lite"/>
    </source>
</evidence>
<dbReference type="SMART" id="SM00028">
    <property type="entry name" value="TPR"/>
    <property type="match status" value="7"/>
</dbReference>
<dbReference type="InterPro" id="IPR011990">
    <property type="entry name" value="TPR-like_helical_dom_sf"/>
</dbReference>
<sequence>MSIDVRDDDSSASPSGGGEIQTNPDAGLPDPGAAATLDDLVVLLRALKIWAGNPSFDVITQRINAGWTAAGRPAAELARRGTVVDCFKTGRRRVNADLIAAVAQALHPDAGYVAQWRQALRVVSGESRAAAQVRAQDRLPDDLAEFTGRAAQLARLRDAPPVVAVEGMAGVGKTRLAIHAGHLLGPFDQVLFADLRGFHPAQPPADPAAVLESFLELLGVPAQRMPHDLDGRAAHYADLLAGRRTLVVLDNAVDEQQVRPLLAGTRTIVTSRRRLDLPGARRIALDVFSHAEAAAFLGQAVAGVPVGADPGALGRVADRCGRLPLALGLVAGHIRTTAGWTVADHADRLDERHRDRRLDTGVSLALDLSYQHLPADRRRLLRLLALHPGHDVDAYAAAALAGSDLDAARGHLDDLATDHLLQRTETGRYVFHDLVRAFTAERTRDEDAPRARQAAVTRLFDHYLATAAAAMDVLHPAEKHRRPAVDPVSTPAPDLTDPDDAVAWLNRERVTLIAVAAQRSPAHTVRLSRTLFRYLNGGHNADALILHGHARAVAQQTGDLTAEAQVLTQLGTAYTRLGRYDESADHLRQALELFRRGDNRSAEAPTLTNLGQLEVRLGHYEAAAGYFAEARDRHREAGDVVGEVRGLAGLGLVQVMLGRPDRAVEHHTEGLALARKAGSRMLECELLSSLGDAERRVGDFEPAGLHLRESLAIGRQLGNRTTEGFTLDCIGILETDRGNTAAAVELHEQALVIFRETGDREGDASAYNGLGDAANADGRPAEAISAYGMALGTAVEIGDRYEEARAHTGLGRACAALGRPGEADRHFGTAIEIYTALHSPEADRVRGFARR</sequence>
<feature type="repeat" description="TPR" evidence="1">
    <location>
        <begin position="564"/>
        <end position="597"/>
    </location>
</feature>
<accession>A0ABQ3YZQ2</accession>
<dbReference type="InterPro" id="IPR019734">
    <property type="entry name" value="TPR_rpt"/>
</dbReference>
<dbReference type="InterPro" id="IPR027417">
    <property type="entry name" value="P-loop_NTPase"/>
</dbReference>
<reference evidence="3 4" key="1">
    <citation type="submission" date="2021-01" db="EMBL/GenBank/DDBJ databases">
        <title>Whole genome shotgun sequence of Actinoplanes durhamensis NBRC 14914.</title>
        <authorList>
            <person name="Komaki H."/>
            <person name="Tamura T."/>
        </authorList>
    </citation>
    <scope>NUCLEOTIDE SEQUENCE [LARGE SCALE GENOMIC DNA]</scope>
    <source>
        <strain evidence="3 4">NBRC 14914</strain>
    </source>
</reference>
<protein>
    <submittedName>
        <fullName evidence="3">Uncharacterized protein</fullName>
    </submittedName>
</protein>
<dbReference type="EMBL" id="BOML01000035">
    <property type="protein sequence ID" value="GIE03071.1"/>
    <property type="molecule type" value="Genomic_DNA"/>
</dbReference>
<dbReference type="PANTHER" id="PTHR10098">
    <property type="entry name" value="RAPSYN-RELATED"/>
    <property type="match status" value="1"/>
</dbReference>
<keyword evidence="1" id="KW-0802">TPR repeat</keyword>
<dbReference type="SUPFAM" id="SSF48452">
    <property type="entry name" value="TPR-like"/>
    <property type="match status" value="2"/>
</dbReference>
<evidence type="ECO:0000256" key="1">
    <source>
        <dbReference type="PROSITE-ProRule" id="PRU00339"/>
    </source>
</evidence>
<dbReference type="PRINTS" id="PR00364">
    <property type="entry name" value="DISEASERSIST"/>
</dbReference>
<comment type="caution">
    <text evidence="3">The sequence shown here is derived from an EMBL/GenBank/DDBJ whole genome shotgun (WGS) entry which is preliminary data.</text>
</comment>
<dbReference type="Pfam" id="PF13424">
    <property type="entry name" value="TPR_12"/>
    <property type="match status" value="2"/>
</dbReference>
<dbReference type="PROSITE" id="PS50005">
    <property type="entry name" value="TPR"/>
    <property type="match status" value="1"/>
</dbReference>
<keyword evidence="4" id="KW-1185">Reference proteome</keyword>
<feature type="region of interest" description="Disordered" evidence="2">
    <location>
        <begin position="1"/>
        <end position="31"/>
    </location>
</feature>
<dbReference type="PROSITE" id="PS50293">
    <property type="entry name" value="TPR_REGION"/>
    <property type="match status" value="1"/>
</dbReference>
<dbReference type="RefSeq" id="WP_203728786.1">
    <property type="nucleotide sequence ID" value="NZ_JBHTFU010000001.1"/>
</dbReference>